<feature type="compositionally biased region" description="Basic and acidic residues" evidence="2">
    <location>
        <begin position="335"/>
        <end position="344"/>
    </location>
</feature>
<sequence>MAAGFSVKDALNKNSKAGIDESPRARFRTKDISIFKMYRNDMNFYSVADIEELAGDILLSGLKQNLELVYAPCEKGEYRIVAGERRWEALKYLVSKGYKEFELATSKLTTPQDNDEEQVEIIIANAYRTKTTSDMIEEETRLKTSLERMKAAGKKIKGYDLQSGRLRDVISSMLHVSKTKIAQIEAVNNNLIPEWKEELKGERLTFSAAYELSGMTADEQREALGKFTETGELTHKDVKDMKAEKAAGQQVSESDTETEIGMNPSEVRAGDDYETPHPEGITSICYSCTEYETCNVKTGTCTSCDQYKNRAEAYKTEEQRYNEEQDAIDRETKKKLREQAEEQKMNNLPSDTQENGQKVHHIKLGATFFEEVASGEKTFELRKNDRDYKKGDILEMMEFKDGKNTGRTVRVLVTYILEEFAGLEDGYCIMATSLMKEDAE</sequence>
<proteinExistence type="predicted"/>
<feature type="region of interest" description="Disordered" evidence="2">
    <location>
        <begin position="246"/>
        <end position="274"/>
    </location>
</feature>
<keyword evidence="1" id="KW-0175">Coiled coil</keyword>
<gene>
    <name evidence="5" type="ORF">OCV65_11445</name>
</gene>
<evidence type="ECO:0000313" key="6">
    <source>
        <dbReference type="Proteomes" id="UP001207605"/>
    </source>
</evidence>
<dbReference type="Pfam" id="PF02195">
    <property type="entry name" value="ParB_N"/>
    <property type="match status" value="1"/>
</dbReference>
<keyword evidence="6" id="KW-1185">Reference proteome</keyword>
<feature type="region of interest" description="Disordered" evidence="2">
    <location>
        <begin position="335"/>
        <end position="356"/>
    </location>
</feature>
<dbReference type="Gene3D" id="2.30.130.30">
    <property type="entry name" value="Hypothetical protein"/>
    <property type="match status" value="1"/>
</dbReference>
<dbReference type="InterPro" id="IPR015947">
    <property type="entry name" value="PUA-like_sf"/>
</dbReference>
<reference evidence="5 6" key="1">
    <citation type="journal article" date="2021" name="ISME Commun">
        <title>Automated analysis of genomic sequences facilitates high-throughput and comprehensive description of bacteria.</title>
        <authorList>
            <person name="Hitch T.C.A."/>
        </authorList>
    </citation>
    <scope>NUCLEOTIDE SEQUENCE [LARGE SCALE GENOMIC DNA]</scope>
    <source>
        <strain evidence="5 6">Sanger_02</strain>
    </source>
</reference>
<feature type="compositionally biased region" description="Polar residues" evidence="2">
    <location>
        <begin position="345"/>
        <end position="356"/>
    </location>
</feature>
<dbReference type="Proteomes" id="UP001207605">
    <property type="component" value="Unassembled WGS sequence"/>
</dbReference>
<dbReference type="Gene3D" id="3.90.1530.30">
    <property type="match status" value="1"/>
</dbReference>
<dbReference type="InterPro" id="IPR036086">
    <property type="entry name" value="ParB/Sulfiredoxin_sf"/>
</dbReference>
<dbReference type="SUPFAM" id="SSF88697">
    <property type="entry name" value="PUA domain-like"/>
    <property type="match status" value="1"/>
</dbReference>
<feature type="domain" description="ParB-like N-terminal" evidence="3">
    <location>
        <begin position="45"/>
        <end position="93"/>
    </location>
</feature>
<organism evidence="5 6">
    <name type="scientific">Dorea ammoniilytica</name>
    <dbReference type="NCBI Taxonomy" id="2981788"/>
    <lineage>
        <taxon>Bacteria</taxon>
        <taxon>Bacillati</taxon>
        <taxon>Bacillota</taxon>
        <taxon>Clostridia</taxon>
        <taxon>Lachnospirales</taxon>
        <taxon>Lachnospiraceae</taxon>
        <taxon>Dorea</taxon>
    </lineage>
</organism>
<evidence type="ECO:0000259" key="4">
    <source>
        <dbReference type="Pfam" id="PF12961"/>
    </source>
</evidence>
<comment type="caution">
    <text evidence="5">The sequence shown here is derived from an EMBL/GenBank/DDBJ whole genome shotgun (WGS) entry which is preliminary data.</text>
</comment>
<dbReference type="RefSeq" id="WP_262582179.1">
    <property type="nucleotide sequence ID" value="NZ_JAOQJV010000019.1"/>
</dbReference>
<evidence type="ECO:0000256" key="1">
    <source>
        <dbReference type="SAM" id="Coils"/>
    </source>
</evidence>
<accession>A0ABT2S8B9</accession>
<evidence type="ECO:0000256" key="2">
    <source>
        <dbReference type="SAM" id="MobiDB-lite"/>
    </source>
</evidence>
<protein>
    <submittedName>
        <fullName evidence="5">DUF3850 domain-containing protein</fullName>
    </submittedName>
</protein>
<dbReference type="EMBL" id="JAOQJV010000019">
    <property type="protein sequence ID" value="MCU6700844.1"/>
    <property type="molecule type" value="Genomic_DNA"/>
</dbReference>
<name>A0ABT2S8B9_9FIRM</name>
<dbReference type="Gene3D" id="1.10.10.2830">
    <property type="match status" value="1"/>
</dbReference>
<dbReference type="Pfam" id="PF12961">
    <property type="entry name" value="DUF3850"/>
    <property type="match status" value="1"/>
</dbReference>
<evidence type="ECO:0000313" key="5">
    <source>
        <dbReference type="EMBL" id="MCU6700844.1"/>
    </source>
</evidence>
<feature type="coiled-coil region" evidence="1">
    <location>
        <begin position="304"/>
        <end position="334"/>
    </location>
</feature>
<dbReference type="InterPro" id="IPR039440">
    <property type="entry name" value="DUF3850"/>
</dbReference>
<evidence type="ECO:0000259" key="3">
    <source>
        <dbReference type="Pfam" id="PF02195"/>
    </source>
</evidence>
<dbReference type="InterPro" id="IPR003115">
    <property type="entry name" value="ParB_N"/>
</dbReference>
<dbReference type="SUPFAM" id="SSF110849">
    <property type="entry name" value="ParB/Sulfiredoxin"/>
    <property type="match status" value="1"/>
</dbReference>
<feature type="domain" description="DUF3850" evidence="4">
    <location>
        <begin position="359"/>
        <end position="430"/>
    </location>
</feature>